<geneLocation type="plasmid" evidence="5 6">
    <name>pFA1</name>
</geneLocation>
<keyword evidence="6" id="KW-1185">Reference proteome</keyword>
<dbReference type="InterPro" id="IPR019734">
    <property type="entry name" value="TPR_rpt"/>
</dbReference>
<dbReference type="RefSeq" id="WP_338394749.1">
    <property type="nucleotide sequence ID" value="NZ_AP025315.1"/>
</dbReference>
<dbReference type="AlphaFoldDB" id="A0AAU9D6H3"/>
<dbReference type="InterPro" id="IPR036465">
    <property type="entry name" value="vWFA_dom_sf"/>
</dbReference>
<evidence type="ECO:0000256" key="3">
    <source>
        <dbReference type="SAM" id="Phobius"/>
    </source>
</evidence>
<dbReference type="Pfam" id="PF00515">
    <property type="entry name" value="TPR_1"/>
    <property type="match status" value="1"/>
</dbReference>
<dbReference type="Gene3D" id="1.25.40.10">
    <property type="entry name" value="Tetratricopeptide repeat domain"/>
    <property type="match status" value="1"/>
</dbReference>
<organism evidence="5 6">
    <name type="scientific">Fulvitalea axinellae</name>
    <dbReference type="NCBI Taxonomy" id="1182444"/>
    <lineage>
        <taxon>Bacteria</taxon>
        <taxon>Pseudomonadati</taxon>
        <taxon>Bacteroidota</taxon>
        <taxon>Cytophagia</taxon>
        <taxon>Cytophagales</taxon>
        <taxon>Persicobacteraceae</taxon>
        <taxon>Fulvitalea</taxon>
    </lineage>
</organism>
<keyword evidence="1" id="KW-0802">TPR repeat</keyword>
<dbReference type="SUPFAM" id="SSF53300">
    <property type="entry name" value="vWA-like"/>
    <property type="match status" value="1"/>
</dbReference>
<protein>
    <submittedName>
        <fullName evidence="5">Membrane protein</fullName>
    </submittedName>
</protein>
<accession>A0AAU9D6H3</accession>
<sequence length="577" mass="65177">MLNDIQNIDWEQFHFLRPQFLWLIIPLLLIYILSVWSVRDQVKWRKHIAQHLQPFMIKRGSETLKIWILTISLFGMIFGIVSVSGPTWGKIKIPGQIVETPVVIALDLSQSMMATDIQPNRLERAKFKILDLIEENPQARMSLVAFAGSAHTVVPLTKDYNIIKSFMDGLNPSMMPIPGTDMATALNMADTVTQYSKAPSTLIVFSDDFSEDDFEALQEYAKADKKLEIIPLNTPQGAEVPNFGGKGTMKDKNGDPVHSAQDPVTLQRLASVENITVNQMTLDRSDMAAIAKRVRAGLKFQEVKDQEKDEWDDKGFWFMIPFLIAILFLSRKGSVAFSIIVLMAFTGCAPKEKGTFKFQDLWFTHDYQAQKLSDKKEYKKASELYDNQLRKGVALYKSGDINGAIKAFRQDSTAYGAYNLGLAYYKNGNLVAAQKAFEKATELDPDMEQAQNSKSIVKNIMDEKNVLNPEEAQEQKEKLNNGKNKENTGPEDLGGGGQEATKEDMEKERLEEEVTTDTHTGEELEEVPEDLGPIQKQDLQKILIRDTGDDPTIFLKKKFAFQVKKQGLKAKNKSDKW</sequence>
<evidence type="ECO:0000259" key="4">
    <source>
        <dbReference type="PROSITE" id="PS50234"/>
    </source>
</evidence>
<name>A0AAU9D6H3_9BACT</name>
<feature type="compositionally biased region" description="Basic and acidic residues" evidence="2">
    <location>
        <begin position="473"/>
        <end position="488"/>
    </location>
</feature>
<dbReference type="EMBL" id="AP025315">
    <property type="protein sequence ID" value="BDD11618.1"/>
    <property type="molecule type" value="Genomic_DNA"/>
</dbReference>
<feature type="repeat" description="TPR" evidence="1">
    <location>
        <begin position="414"/>
        <end position="447"/>
    </location>
</feature>
<dbReference type="PANTHER" id="PTHR22550:SF14">
    <property type="entry name" value="VWFA DOMAIN-CONTAINING PROTEIN"/>
    <property type="match status" value="1"/>
</dbReference>
<reference evidence="5 6" key="1">
    <citation type="submission" date="2021-12" db="EMBL/GenBank/DDBJ databases">
        <title>Genome sequencing of bacteria with rrn-lacking chromosome and rrn-plasmid.</title>
        <authorList>
            <person name="Anda M."/>
            <person name="Iwasaki W."/>
        </authorList>
    </citation>
    <scope>NUCLEOTIDE SEQUENCE [LARGE SCALE GENOMIC DNA]</scope>
    <source>
        <strain evidence="5 6">DSM 100852</strain>
        <plasmid evidence="5 6">pFA1</plasmid>
    </source>
</reference>
<evidence type="ECO:0000313" key="6">
    <source>
        <dbReference type="Proteomes" id="UP001348817"/>
    </source>
</evidence>
<keyword evidence="3" id="KW-0472">Membrane</keyword>
<feature type="transmembrane region" description="Helical" evidence="3">
    <location>
        <begin position="20"/>
        <end position="38"/>
    </location>
</feature>
<evidence type="ECO:0000256" key="2">
    <source>
        <dbReference type="SAM" id="MobiDB-lite"/>
    </source>
</evidence>
<feature type="domain" description="VWFA" evidence="4">
    <location>
        <begin position="101"/>
        <end position="298"/>
    </location>
</feature>
<dbReference type="PANTHER" id="PTHR22550">
    <property type="entry name" value="SPORE GERMINATION PROTEIN"/>
    <property type="match status" value="1"/>
</dbReference>
<dbReference type="SMART" id="SM00028">
    <property type="entry name" value="TPR"/>
    <property type="match status" value="1"/>
</dbReference>
<keyword evidence="3" id="KW-0812">Transmembrane</keyword>
<gene>
    <name evidence="5" type="ORF">FUAX_40500</name>
</gene>
<feature type="compositionally biased region" description="Basic and acidic residues" evidence="2">
    <location>
        <begin position="500"/>
        <end position="512"/>
    </location>
</feature>
<dbReference type="InterPro" id="IPR050768">
    <property type="entry name" value="UPF0353/GerABKA_families"/>
</dbReference>
<dbReference type="Proteomes" id="UP001348817">
    <property type="component" value="Plasmid pFA1"/>
</dbReference>
<evidence type="ECO:0000313" key="5">
    <source>
        <dbReference type="EMBL" id="BDD11618.1"/>
    </source>
</evidence>
<feature type="region of interest" description="Disordered" evidence="2">
    <location>
        <begin position="470"/>
        <end position="535"/>
    </location>
</feature>
<dbReference type="PROSITE" id="PS50005">
    <property type="entry name" value="TPR"/>
    <property type="match status" value="1"/>
</dbReference>
<proteinExistence type="predicted"/>
<dbReference type="InterPro" id="IPR011990">
    <property type="entry name" value="TPR-like_helical_dom_sf"/>
</dbReference>
<dbReference type="SUPFAM" id="SSF48452">
    <property type="entry name" value="TPR-like"/>
    <property type="match status" value="1"/>
</dbReference>
<dbReference type="SMART" id="SM00327">
    <property type="entry name" value="VWA"/>
    <property type="match status" value="1"/>
</dbReference>
<dbReference type="InterPro" id="IPR002035">
    <property type="entry name" value="VWF_A"/>
</dbReference>
<dbReference type="PROSITE" id="PS50293">
    <property type="entry name" value="TPR_REGION"/>
    <property type="match status" value="1"/>
</dbReference>
<dbReference type="Gene3D" id="3.40.50.410">
    <property type="entry name" value="von Willebrand factor, type A domain"/>
    <property type="match status" value="1"/>
</dbReference>
<feature type="transmembrane region" description="Helical" evidence="3">
    <location>
        <begin position="66"/>
        <end position="88"/>
    </location>
</feature>
<evidence type="ECO:0000256" key="1">
    <source>
        <dbReference type="PROSITE-ProRule" id="PRU00339"/>
    </source>
</evidence>
<dbReference type="KEGG" id="fax:FUAX_40500"/>
<dbReference type="PROSITE" id="PS50234">
    <property type="entry name" value="VWFA"/>
    <property type="match status" value="1"/>
</dbReference>
<keyword evidence="5" id="KW-0614">Plasmid</keyword>
<dbReference type="Pfam" id="PF13519">
    <property type="entry name" value="VWA_2"/>
    <property type="match status" value="1"/>
</dbReference>
<keyword evidence="3" id="KW-1133">Transmembrane helix</keyword>